<evidence type="ECO:0000259" key="2">
    <source>
        <dbReference type="Pfam" id="PF22725"/>
    </source>
</evidence>
<feature type="domain" description="Gfo/Idh/MocA-like oxidoreductase N-terminal" evidence="1">
    <location>
        <begin position="2"/>
        <end position="118"/>
    </location>
</feature>
<accession>A0A5S9IJB6</accession>
<dbReference type="InterPro" id="IPR036291">
    <property type="entry name" value="NAD(P)-bd_dom_sf"/>
</dbReference>
<dbReference type="Pfam" id="PF22725">
    <property type="entry name" value="GFO_IDH_MocA_C3"/>
    <property type="match status" value="1"/>
</dbReference>
<dbReference type="RefSeq" id="WP_173013165.1">
    <property type="nucleotide sequence ID" value="NZ_AP019860.1"/>
</dbReference>
<evidence type="ECO:0000313" key="4">
    <source>
        <dbReference type="Proteomes" id="UP000326354"/>
    </source>
</evidence>
<organism evidence="3 4">
    <name type="scientific">Uabimicrobium amorphum</name>
    <dbReference type="NCBI Taxonomy" id="2596890"/>
    <lineage>
        <taxon>Bacteria</taxon>
        <taxon>Pseudomonadati</taxon>
        <taxon>Planctomycetota</taxon>
        <taxon>Candidatus Uabimicrobiia</taxon>
        <taxon>Candidatus Uabimicrobiales</taxon>
        <taxon>Candidatus Uabimicrobiaceae</taxon>
        <taxon>Candidatus Uabimicrobium</taxon>
    </lineage>
</organism>
<dbReference type="PANTHER" id="PTHR43377">
    <property type="entry name" value="BILIVERDIN REDUCTASE A"/>
    <property type="match status" value="1"/>
</dbReference>
<dbReference type="EMBL" id="AP019860">
    <property type="protein sequence ID" value="BBM82939.1"/>
    <property type="molecule type" value="Genomic_DNA"/>
</dbReference>
<protein>
    <submittedName>
        <fullName evidence="3">Oxidoreductase</fullName>
    </submittedName>
</protein>
<dbReference type="PANTHER" id="PTHR43377:SF1">
    <property type="entry name" value="BILIVERDIN REDUCTASE A"/>
    <property type="match status" value="1"/>
</dbReference>
<dbReference type="GO" id="GO:0000166">
    <property type="term" value="F:nucleotide binding"/>
    <property type="evidence" value="ECO:0007669"/>
    <property type="project" value="InterPro"/>
</dbReference>
<dbReference type="Gene3D" id="3.30.360.10">
    <property type="entry name" value="Dihydrodipicolinate Reductase, domain 2"/>
    <property type="match status" value="1"/>
</dbReference>
<reference evidence="3 4" key="1">
    <citation type="submission" date="2019-08" db="EMBL/GenBank/DDBJ databases">
        <title>Complete genome sequence of Candidatus Uab amorphum.</title>
        <authorList>
            <person name="Shiratori T."/>
            <person name="Suzuki S."/>
            <person name="Kakizawa Y."/>
            <person name="Ishida K."/>
        </authorList>
    </citation>
    <scope>NUCLEOTIDE SEQUENCE [LARGE SCALE GENOMIC DNA]</scope>
    <source>
        <strain evidence="3 4">SRT547</strain>
    </source>
</reference>
<dbReference type="AlphaFoldDB" id="A0A5S9IJB6"/>
<dbReference type="Proteomes" id="UP000326354">
    <property type="component" value="Chromosome"/>
</dbReference>
<keyword evidence="4" id="KW-1185">Reference proteome</keyword>
<dbReference type="Gene3D" id="3.40.50.720">
    <property type="entry name" value="NAD(P)-binding Rossmann-like Domain"/>
    <property type="match status" value="1"/>
</dbReference>
<evidence type="ECO:0000259" key="1">
    <source>
        <dbReference type="Pfam" id="PF01408"/>
    </source>
</evidence>
<proteinExistence type="predicted"/>
<dbReference type="InterPro" id="IPR055170">
    <property type="entry name" value="GFO_IDH_MocA-like_dom"/>
</dbReference>
<gene>
    <name evidence="3" type="ORF">UABAM_01282</name>
</gene>
<evidence type="ECO:0000313" key="3">
    <source>
        <dbReference type="EMBL" id="BBM82939.1"/>
    </source>
</evidence>
<dbReference type="InterPro" id="IPR000683">
    <property type="entry name" value="Gfo/Idh/MocA-like_OxRdtase_N"/>
</dbReference>
<dbReference type="InterPro" id="IPR051450">
    <property type="entry name" value="Gfo/Idh/MocA_Oxidoreductases"/>
</dbReference>
<name>A0A5S9IJB6_UABAM</name>
<dbReference type="SUPFAM" id="SSF51735">
    <property type="entry name" value="NAD(P)-binding Rossmann-fold domains"/>
    <property type="match status" value="1"/>
</dbReference>
<feature type="domain" description="GFO/IDH/MocA-like oxidoreductase" evidence="2">
    <location>
        <begin position="153"/>
        <end position="223"/>
    </location>
</feature>
<sequence length="341" mass="38482">MLKVAVIGVGHLGKAHARIYHELPNVELVAVVDTNEKIRNSIAQKHKTTALSDYNDLIGKVDAISVVTPTISHYEICRTFIENGIHVLVEKPITNDLKHAEHLVELAQKNKVKLQVGHIERFNPIVMEISKRKLNPIYMEAVRLSPFRFRSGDIGVTLDLMIHDIDIIRSFVNSKVKKVDAIGVNLLGKNEDLANARIQFENGCVANVNVSRASFKSQRKIRMFCPDSYVSLDYQSMKGTIYHKPAEVDLVKLNYQQGPPKSFLGIPFEEFFFQKILKKEKISMKAHEPLLKELQSFVSCILEDKEPAVSGEDGAEALRIATMICDDINSNLQLIRQNLRA</sequence>
<dbReference type="KEGG" id="uam:UABAM_01282"/>
<dbReference type="Pfam" id="PF01408">
    <property type="entry name" value="GFO_IDH_MocA"/>
    <property type="match status" value="1"/>
</dbReference>
<dbReference type="SUPFAM" id="SSF55347">
    <property type="entry name" value="Glyceraldehyde-3-phosphate dehydrogenase-like, C-terminal domain"/>
    <property type="match status" value="1"/>
</dbReference>